<reference evidence="2 3" key="1">
    <citation type="journal article" date="2019" name="Sci. Rep.">
        <title>Orb-weaving spider Araneus ventricosus genome elucidates the spidroin gene catalogue.</title>
        <authorList>
            <person name="Kono N."/>
            <person name="Nakamura H."/>
            <person name="Ohtoshi R."/>
            <person name="Moran D.A.P."/>
            <person name="Shinohara A."/>
            <person name="Yoshida Y."/>
            <person name="Fujiwara M."/>
            <person name="Mori M."/>
            <person name="Tomita M."/>
            <person name="Arakawa K."/>
        </authorList>
    </citation>
    <scope>NUCLEOTIDE SEQUENCE [LARGE SCALE GENOMIC DNA]</scope>
</reference>
<name>A0A4Y2DNJ6_ARAVE</name>
<feature type="compositionally biased region" description="Basic and acidic residues" evidence="1">
    <location>
        <begin position="89"/>
        <end position="106"/>
    </location>
</feature>
<protein>
    <submittedName>
        <fullName evidence="2">Uncharacterized protein</fullName>
    </submittedName>
</protein>
<evidence type="ECO:0000313" key="2">
    <source>
        <dbReference type="EMBL" id="GBM18350.1"/>
    </source>
</evidence>
<comment type="caution">
    <text evidence="2">The sequence shown here is derived from an EMBL/GenBank/DDBJ whole genome shotgun (WGS) entry which is preliminary data.</text>
</comment>
<evidence type="ECO:0000313" key="3">
    <source>
        <dbReference type="Proteomes" id="UP000499080"/>
    </source>
</evidence>
<keyword evidence="3" id="KW-1185">Reference proteome</keyword>
<dbReference type="AlphaFoldDB" id="A0A4Y2DNJ6"/>
<sequence length="162" mass="18921">MTNFHLVYDKLIINLIETLNHFHCWKFGCRRGLVVKSRLRSRWIPGPNPTPPKIHRVCEPPGRQTIHRRQTPSPSWCGAKKYSHWPGQPKKDARPEENQRGTEACRGESQLRCRPLHLTTVQKYEVHPKIAPVLLKKPNAYITKLNPPANYFTYTYVHYTTS</sequence>
<dbReference type="EMBL" id="BGPR01000402">
    <property type="protein sequence ID" value="GBM18350.1"/>
    <property type="molecule type" value="Genomic_DNA"/>
</dbReference>
<accession>A0A4Y2DNJ6</accession>
<evidence type="ECO:0000256" key="1">
    <source>
        <dbReference type="SAM" id="MobiDB-lite"/>
    </source>
</evidence>
<dbReference type="Proteomes" id="UP000499080">
    <property type="component" value="Unassembled WGS sequence"/>
</dbReference>
<proteinExistence type="predicted"/>
<feature type="region of interest" description="Disordered" evidence="1">
    <location>
        <begin position="63"/>
        <end position="106"/>
    </location>
</feature>
<gene>
    <name evidence="2" type="ORF">AVEN_127803_1</name>
</gene>
<organism evidence="2 3">
    <name type="scientific">Araneus ventricosus</name>
    <name type="common">Orbweaver spider</name>
    <name type="synonym">Epeira ventricosa</name>
    <dbReference type="NCBI Taxonomy" id="182803"/>
    <lineage>
        <taxon>Eukaryota</taxon>
        <taxon>Metazoa</taxon>
        <taxon>Ecdysozoa</taxon>
        <taxon>Arthropoda</taxon>
        <taxon>Chelicerata</taxon>
        <taxon>Arachnida</taxon>
        <taxon>Araneae</taxon>
        <taxon>Araneomorphae</taxon>
        <taxon>Entelegynae</taxon>
        <taxon>Araneoidea</taxon>
        <taxon>Araneidae</taxon>
        <taxon>Araneus</taxon>
    </lineage>
</organism>